<dbReference type="SUPFAM" id="SSF53335">
    <property type="entry name" value="S-adenosyl-L-methionine-dependent methyltransferases"/>
    <property type="match status" value="1"/>
</dbReference>
<protein>
    <submittedName>
        <fullName evidence="5">DNA adenine methylase</fullName>
    </submittedName>
</protein>
<keyword evidence="1 5" id="KW-0489">Methyltransferase</keyword>
<dbReference type="GO" id="GO:0009307">
    <property type="term" value="P:DNA restriction-modification system"/>
    <property type="evidence" value="ECO:0007669"/>
    <property type="project" value="InterPro"/>
</dbReference>
<evidence type="ECO:0000256" key="3">
    <source>
        <dbReference type="ARBA" id="ARBA00022691"/>
    </source>
</evidence>
<evidence type="ECO:0000256" key="2">
    <source>
        <dbReference type="ARBA" id="ARBA00022679"/>
    </source>
</evidence>
<reference evidence="5" key="1">
    <citation type="submission" date="2020-10" db="EMBL/GenBank/DDBJ databases">
        <authorList>
            <person name="Castelo-Branco R."/>
            <person name="Eusebio N."/>
            <person name="Adriana R."/>
            <person name="Vieira A."/>
            <person name="Brugerolle De Fraissinette N."/>
            <person name="Rezende De Castro R."/>
            <person name="Schneider M.P."/>
            <person name="Vasconcelos V."/>
            <person name="Leao P.N."/>
        </authorList>
    </citation>
    <scope>NUCLEOTIDE SEQUENCE</scope>
    <source>
        <strain evidence="5">LEGE 11479</strain>
    </source>
</reference>
<gene>
    <name evidence="5" type="ORF">IQ260_14710</name>
</gene>
<evidence type="ECO:0000256" key="1">
    <source>
        <dbReference type="ARBA" id="ARBA00022603"/>
    </source>
</evidence>
<keyword evidence="2" id="KW-0808">Transferase</keyword>
<organism evidence="5 6">
    <name type="scientific">Leptolyngbya cf. ectocarpi LEGE 11479</name>
    <dbReference type="NCBI Taxonomy" id="1828722"/>
    <lineage>
        <taxon>Bacteria</taxon>
        <taxon>Bacillati</taxon>
        <taxon>Cyanobacteriota</taxon>
        <taxon>Cyanophyceae</taxon>
        <taxon>Leptolyngbyales</taxon>
        <taxon>Leptolyngbyaceae</taxon>
        <taxon>Leptolyngbya group</taxon>
        <taxon>Leptolyngbya</taxon>
    </lineage>
</organism>
<dbReference type="PANTHER" id="PTHR30481:SF4">
    <property type="entry name" value="SITE-SPECIFIC DNA-METHYLTRANSFERASE (ADENINE-SPECIFIC)"/>
    <property type="match status" value="1"/>
</dbReference>
<keyword evidence="6" id="KW-1185">Reference proteome</keyword>
<dbReference type="EMBL" id="JADEXP010000126">
    <property type="protein sequence ID" value="MBE9067902.1"/>
    <property type="molecule type" value="Genomic_DNA"/>
</dbReference>
<dbReference type="InterPro" id="IPR012327">
    <property type="entry name" value="MeTrfase_D12"/>
</dbReference>
<proteinExistence type="predicted"/>
<dbReference type="PANTHER" id="PTHR30481">
    <property type="entry name" value="DNA ADENINE METHYLASE"/>
    <property type="match status" value="1"/>
</dbReference>
<keyword evidence="3" id="KW-0949">S-adenosyl-L-methionine</keyword>
<dbReference type="GO" id="GO:1904047">
    <property type="term" value="F:S-adenosyl-L-methionine binding"/>
    <property type="evidence" value="ECO:0007669"/>
    <property type="project" value="TreeGrafter"/>
</dbReference>
<dbReference type="Gene3D" id="3.40.50.150">
    <property type="entry name" value="Vaccinia Virus protein VP39"/>
    <property type="match status" value="2"/>
</dbReference>
<dbReference type="PRINTS" id="PR00505">
    <property type="entry name" value="D12N6MTFRASE"/>
</dbReference>
<dbReference type="GO" id="GO:0006298">
    <property type="term" value="P:mismatch repair"/>
    <property type="evidence" value="ECO:0007669"/>
    <property type="project" value="TreeGrafter"/>
</dbReference>
<dbReference type="Pfam" id="PF02086">
    <property type="entry name" value="MethyltransfD12"/>
    <property type="match status" value="1"/>
</dbReference>
<dbReference type="GO" id="GO:0009007">
    <property type="term" value="F:site-specific DNA-methyltransferase (adenine-specific) activity"/>
    <property type="evidence" value="ECO:0007669"/>
    <property type="project" value="UniProtKB-EC"/>
</dbReference>
<dbReference type="RefSeq" id="WP_193993858.1">
    <property type="nucleotide sequence ID" value="NZ_JADEXP010000126.1"/>
</dbReference>
<dbReference type="Proteomes" id="UP000615026">
    <property type="component" value="Unassembled WGS sequence"/>
</dbReference>
<dbReference type="InterPro" id="IPR029063">
    <property type="entry name" value="SAM-dependent_MTases_sf"/>
</dbReference>
<dbReference type="GO" id="GO:0032259">
    <property type="term" value="P:methylation"/>
    <property type="evidence" value="ECO:0007669"/>
    <property type="project" value="UniProtKB-KW"/>
</dbReference>
<dbReference type="AlphaFoldDB" id="A0A928ZUV5"/>
<evidence type="ECO:0000313" key="6">
    <source>
        <dbReference type="Proteomes" id="UP000615026"/>
    </source>
</evidence>
<accession>A0A928ZUV5</accession>
<comment type="caution">
    <text evidence="5">The sequence shown here is derived from an EMBL/GenBank/DDBJ whole genome shotgun (WGS) entry which is preliminary data.</text>
</comment>
<dbReference type="GO" id="GO:0043565">
    <property type="term" value="F:sequence-specific DNA binding"/>
    <property type="evidence" value="ECO:0007669"/>
    <property type="project" value="TreeGrafter"/>
</dbReference>
<evidence type="ECO:0000256" key="4">
    <source>
        <dbReference type="SAM" id="MobiDB-lite"/>
    </source>
</evidence>
<sequence>MLVGTQLSALPDVPPYEISNPCSGGNIQRPALRYFGGKWRIAPWIINHLPEHRVYCEPYGGAFSVGLRKSPAAVEILNERNPNVVNFFQMLKAWPRELITALDVSPRTQAEFEKCKVIEGDTLEQARRFYLQCQMSFSNGGGRWSSGTSTARLRLVEDQNCDYLLAVSRRLANVQIEHGLAETAIAIHDSAHTLFYVDPPYVQSVRGSKDSRHINGAPRRQYAYEMIDDDHRQLAAILRHCYGMVVLSGYRSDLYDELYPDWQRIERKVRTSSRGQRVECLWIKPACDLIRVGGQQTAPPKPRTHRPKGSASGWLETRTGNKKRKNPTVSYYYRWDSPRGRVSEYVKAGRVTRVHQLITDGKPALEILKVVVEGKKKLSGVSAELLGQ</sequence>
<name>A0A928ZUV5_LEPEC</name>
<evidence type="ECO:0000313" key="5">
    <source>
        <dbReference type="EMBL" id="MBE9067902.1"/>
    </source>
</evidence>
<feature type="region of interest" description="Disordered" evidence="4">
    <location>
        <begin position="294"/>
        <end position="322"/>
    </location>
</feature>